<dbReference type="NCBIfam" id="TIGR01935">
    <property type="entry name" value="NOT-MenG"/>
    <property type="match status" value="1"/>
</dbReference>
<evidence type="ECO:0000313" key="10">
    <source>
        <dbReference type="Proteomes" id="UP001491310"/>
    </source>
</evidence>
<keyword evidence="5 8" id="KW-0456">Lyase</keyword>
<evidence type="ECO:0000256" key="8">
    <source>
        <dbReference type="RuleBase" id="RU004338"/>
    </source>
</evidence>
<dbReference type="EMBL" id="JALJOT010000010">
    <property type="protein sequence ID" value="KAK9906514.1"/>
    <property type="molecule type" value="Genomic_DNA"/>
</dbReference>
<evidence type="ECO:0000256" key="4">
    <source>
        <dbReference type="ARBA" id="ARBA00022723"/>
    </source>
</evidence>
<evidence type="ECO:0000256" key="1">
    <source>
        <dbReference type="ARBA" id="ARBA00001342"/>
    </source>
</evidence>
<comment type="catalytic activity">
    <reaction evidence="1 8">
        <text>4-hydroxy-4-methyl-2-oxoglutarate = 2 pyruvate</text>
        <dbReference type="Rhea" id="RHEA:22748"/>
        <dbReference type="ChEBI" id="CHEBI:15361"/>
        <dbReference type="ChEBI" id="CHEBI:58276"/>
        <dbReference type="EC" id="4.1.3.17"/>
    </reaction>
</comment>
<accession>A0ABR2YK74</accession>
<evidence type="ECO:0000256" key="6">
    <source>
        <dbReference type="ARBA" id="ARBA00025046"/>
    </source>
</evidence>
<organism evidence="9 10">
    <name type="scientific">Coccomyxa subellipsoidea</name>
    <dbReference type="NCBI Taxonomy" id="248742"/>
    <lineage>
        <taxon>Eukaryota</taxon>
        <taxon>Viridiplantae</taxon>
        <taxon>Chlorophyta</taxon>
        <taxon>core chlorophytes</taxon>
        <taxon>Trebouxiophyceae</taxon>
        <taxon>Trebouxiophyceae incertae sedis</taxon>
        <taxon>Coccomyxaceae</taxon>
        <taxon>Coccomyxa</taxon>
    </lineage>
</organism>
<evidence type="ECO:0000256" key="7">
    <source>
        <dbReference type="ARBA" id="ARBA00047973"/>
    </source>
</evidence>
<dbReference type="EC" id="4.1.1.112" evidence="8"/>
<comment type="function">
    <text evidence="6 8">Catalyzes the aldol cleavage of 4-hydroxy-4-methyl-2-oxoglutarate (HMG) into 2 molecules of pyruvate. Also contains a secondary oxaloacetate (OAA) decarboxylase activity due to the common pyruvate enolate transition state formed following C-C bond cleavage in the retro-aldol and decarboxylation reactions.</text>
</comment>
<dbReference type="EC" id="4.1.3.17" evidence="8"/>
<dbReference type="Gene3D" id="3.50.30.40">
    <property type="entry name" value="Ribonuclease E inhibitor RraA/RraA-like"/>
    <property type="match status" value="1"/>
</dbReference>
<comment type="subunit">
    <text evidence="3 8">Homotrimer.</text>
</comment>
<sequence length="182" mass="19466">MSSGPKTATPPPNTARGATADLCDVYITDPVDVVTARDVQIMEPNFRDYGGNIRFSGKVTTIKCFENNPLVRKALEEDGEGRVLVVDGGGSLRCALLGDNIAEMAYKNGWSGILINGCIRDSEDIGKMPLGVKALNTYPLKSSKRDNGLTDVPLTFAGVNIAPGDYLYADKDGVLVSPKELK</sequence>
<evidence type="ECO:0000256" key="2">
    <source>
        <dbReference type="ARBA" id="ARBA00008621"/>
    </source>
</evidence>
<comment type="similarity">
    <text evidence="2 8">Belongs to the class II aldolase/RraA-like family.</text>
</comment>
<evidence type="ECO:0000256" key="3">
    <source>
        <dbReference type="ARBA" id="ARBA00011233"/>
    </source>
</evidence>
<dbReference type="InterPro" id="IPR036704">
    <property type="entry name" value="RraA/RraA-like_sf"/>
</dbReference>
<comment type="catalytic activity">
    <reaction evidence="7 8">
        <text>oxaloacetate + H(+) = pyruvate + CO2</text>
        <dbReference type="Rhea" id="RHEA:15641"/>
        <dbReference type="ChEBI" id="CHEBI:15361"/>
        <dbReference type="ChEBI" id="CHEBI:15378"/>
        <dbReference type="ChEBI" id="CHEBI:16452"/>
        <dbReference type="ChEBI" id="CHEBI:16526"/>
        <dbReference type="EC" id="4.1.1.112"/>
    </reaction>
</comment>
<name>A0ABR2YK74_9CHLO</name>
<comment type="caution">
    <text evidence="9">The sequence shown here is derived from an EMBL/GenBank/DDBJ whole genome shotgun (WGS) entry which is preliminary data.</text>
</comment>
<protein>
    <recommendedName>
        <fullName evidence="8">4-hydroxy-4-methyl-2-oxoglutarate aldolase</fullName>
        <shortName evidence="8">HMG aldolase</shortName>
        <ecNumber evidence="8">4.1.1.112</ecNumber>
        <ecNumber evidence="8">4.1.3.17</ecNumber>
    </recommendedName>
    <alternativeName>
        <fullName evidence="8">Oxaloacetate decarboxylase</fullName>
    </alternativeName>
</protein>
<evidence type="ECO:0000256" key="5">
    <source>
        <dbReference type="ARBA" id="ARBA00023239"/>
    </source>
</evidence>
<dbReference type="InterPro" id="IPR005493">
    <property type="entry name" value="RraA/RraA-like"/>
</dbReference>
<dbReference type="PANTHER" id="PTHR33254:SF4">
    <property type="entry name" value="4-HYDROXY-4-METHYL-2-OXOGLUTARATE ALDOLASE 3-RELATED"/>
    <property type="match status" value="1"/>
</dbReference>
<dbReference type="NCBIfam" id="NF006875">
    <property type="entry name" value="PRK09372.1"/>
    <property type="match status" value="1"/>
</dbReference>
<dbReference type="InterPro" id="IPR010203">
    <property type="entry name" value="RraA"/>
</dbReference>
<dbReference type="Pfam" id="PF03737">
    <property type="entry name" value="RraA-like"/>
    <property type="match status" value="1"/>
</dbReference>
<keyword evidence="10" id="KW-1185">Reference proteome</keyword>
<reference evidence="9 10" key="1">
    <citation type="journal article" date="2024" name="Nat. Commun.">
        <title>Phylogenomics reveals the evolutionary origins of lichenization in chlorophyte algae.</title>
        <authorList>
            <person name="Puginier C."/>
            <person name="Libourel C."/>
            <person name="Otte J."/>
            <person name="Skaloud P."/>
            <person name="Haon M."/>
            <person name="Grisel S."/>
            <person name="Petersen M."/>
            <person name="Berrin J.G."/>
            <person name="Delaux P.M."/>
            <person name="Dal Grande F."/>
            <person name="Keller J."/>
        </authorList>
    </citation>
    <scope>NUCLEOTIDE SEQUENCE [LARGE SCALE GENOMIC DNA]</scope>
    <source>
        <strain evidence="9 10">SAG 216-7</strain>
    </source>
</reference>
<keyword evidence="4 8" id="KW-0479">Metal-binding</keyword>
<gene>
    <name evidence="9" type="ORF">WJX75_003146</name>
</gene>
<proteinExistence type="inferred from homology"/>
<dbReference type="SUPFAM" id="SSF89562">
    <property type="entry name" value="RraA-like"/>
    <property type="match status" value="1"/>
</dbReference>
<comment type="cofactor">
    <cofactor evidence="8">
        <name>a divalent metal cation</name>
        <dbReference type="ChEBI" id="CHEBI:60240"/>
    </cofactor>
</comment>
<dbReference type="Proteomes" id="UP001491310">
    <property type="component" value="Unassembled WGS sequence"/>
</dbReference>
<dbReference type="CDD" id="cd16841">
    <property type="entry name" value="RraA_family"/>
    <property type="match status" value="1"/>
</dbReference>
<evidence type="ECO:0000313" key="9">
    <source>
        <dbReference type="EMBL" id="KAK9906514.1"/>
    </source>
</evidence>
<dbReference type="PANTHER" id="PTHR33254">
    <property type="entry name" value="4-HYDROXY-4-METHYL-2-OXOGLUTARATE ALDOLASE 3-RELATED"/>
    <property type="match status" value="1"/>
</dbReference>